<protein>
    <submittedName>
        <fullName evidence="2">Uncharacterized protein</fullName>
    </submittedName>
</protein>
<keyword evidence="1" id="KW-0472">Membrane</keyword>
<evidence type="ECO:0000313" key="2">
    <source>
        <dbReference type="EMBL" id="HIU27982.1"/>
    </source>
</evidence>
<dbReference type="Proteomes" id="UP000824091">
    <property type="component" value="Unassembled WGS sequence"/>
</dbReference>
<keyword evidence="1" id="KW-0812">Transmembrane</keyword>
<evidence type="ECO:0000313" key="3">
    <source>
        <dbReference type="Proteomes" id="UP000824091"/>
    </source>
</evidence>
<organism evidence="2 3">
    <name type="scientific">Candidatus Fimisoma avicola</name>
    <dbReference type="NCBI Taxonomy" id="2840826"/>
    <lineage>
        <taxon>Bacteria</taxon>
        <taxon>Bacillati</taxon>
        <taxon>Bacillota</taxon>
        <taxon>Clostridia</taxon>
        <taxon>Eubacteriales</taxon>
        <taxon>Candidatus Fimisoma</taxon>
    </lineage>
</organism>
<reference evidence="2" key="1">
    <citation type="submission" date="2020-10" db="EMBL/GenBank/DDBJ databases">
        <authorList>
            <person name="Gilroy R."/>
        </authorList>
    </citation>
    <scope>NUCLEOTIDE SEQUENCE</scope>
    <source>
        <strain evidence="2">11300</strain>
    </source>
</reference>
<feature type="transmembrane region" description="Helical" evidence="1">
    <location>
        <begin position="6"/>
        <end position="27"/>
    </location>
</feature>
<proteinExistence type="predicted"/>
<dbReference type="EMBL" id="DVMO01000092">
    <property type="protein sequence ID" value="HIU27982.1"/>
    <property type="molecule type" value="Genomic_DNA"/>
</dbReference>
<evidence type="ECO:0000256" key="1">
    <source>
        <dbReference type="SAM" id="Phobius"/>
    </source>
</evidence>
<keyword evidence="1" id="KW-1133">Transmembrane helix</keyword>
<dbReference type="AlphaFoldDB" id="A0A9D1L993"/>
<name>A0A9D1L993_9FIRM</name>
<sequence>MEKKKIYIIGGCRGCGATFVAAGLAFAMGRRPEGEKKGIAYLEGVSHDDGPGGSGHSLPYYELSLDRHISAGRFSDMFAVKREGKDPSNRLNLYGNVNWAVRTDMSPAGVFLSPEDVAGRFVLWDSPGASGAAYEPDLVIFVFDVLPSRVVASVPQKEICRKRFGNRMLWVMNRVMDKPYEKAARQAERYLGIRADYCIENEPFENILSSELCLQPFHKVNGLQAGNTGNMGPANMDIFDSMAEHILGLY</sequence>
<accession>A0A9D1L993</accession>
<gene>
    <name evidence="2" type="ORF">IAD16_06365</name>
</gene>
<comment type="caution">
    <text evidence="2">The sequence shown here is derived from an EMBL/GenBank/DDBJ whole genome shotgun (WGS) entry which is preliminary data.</text>
</comment>
<reference evidence="2" key="2">
    <citation type="journal article" date="2021" name="PeerJ">
        <title>Extensive microbial diversity within the chicken gut microbiome revealed by metagenomics and culture.</title>
        <authorList>
            <person name="Gilroy R."/>
            <person name="Ravi A."/>
            <person name="Getino M."/>
            <person name="Pursley I."/>
            <person name="Horton D.L."/>
            <person name="Alikhan N.F."/>
            <person name="Baker D."/>
            <person name="Gharbi K."/>
            <person name="Hall N."/>
            <person name="Watson M."/>
            <person name="Adriaenssens E.M."/>
            <person name="Foster-Nyarko E."/>
            <person name="Jarju S."/>
            <person name="Secka A."/>
            <person name="Antonio M."/>
            <person name="Oren A."/>
            <person name="Chaudhuri R.R."/>
            <person name="La Ragione R."/>
            <person name="Hildebrand F."/>
            <person name="Pallen M.J."/>
        </authorList>
    </citation>
    <scope>NUCLEOTIDE SEQUENCE</scope>
    <source>
        <strain evidence="2">11300</strain>
    </source>
</reference>